<feature type="transmembrane region" description="Helical" evidence="3">
    <location>
        <begin position="848"/>
        <end position="867"/>
    </location>
</feature>
<proteinExistence type="predicted"/>
<dbReference type="PANTHER" id="PTHR24148:SF73">
    <property type="entry name" value="HET DOMAIN PROTEIN (AFU_ORTHOLOGUE AFUA_8G01020)"/>
    <property type="match status" value="1"/>
</dbReference>
<dbReference type="InterPro" id="IPR010730">
    <property type="entry name" value="HET"/>
</dbReference>
<dbReference type="GO" id="GO:0016020">
    <property type="term" value="C:membrane"/>
    <property type="evidence" value="ECO:0007669"/>
    <property type="project" value="UniProtKB-SubCell"/>
</dbReference>
<evidence type="ECO:0000313" key="6">
    <source>
        <dbReference type="Proteomes" id="UP000689129"/>
    </source>
</evidence>
<keyword evidence="3" id="KW-0812">Transmembrane</keyword>
<dbReference type="Pfam" id="PF26639">
    <property type="entry name" value="Het-6_barrel"/>
    <property type="match status" value="1"/>
</dbReference>
<sequence length="908" mass="99696">MEPYQYPPITIAGTFRLVRLLLVDTATSPPTIDVSIVETSLPNPVPYDALSYHWGVGADEKPDRPINVSTPTGSRRLFIYEPLETAILELAAAGFTQRAIFIDQICIDQRSPADKAGQVPLMGEIYTRSARVVVRLGPSTPASDDYFRFVRQINAASPLGRIVQIAGKEFLPIYDAVADPTMPCDPAVAADRDALLALIQANPEFPLASAIDVQSRSWFSRLWVIQEFCLVRDAVLLCGGELVCVTCLRAAMLFFVVHNAWWLRNIKGDERRAIHTGDGKRDLYDVVLKYNIDKEGNKIGATMPEDRIFGLMGLAREDEYWRQVRVRYHDAVGVYTDFAGLMAARSTDLLLYSQFPKEIAGLPSWVPDWSAKLRVPHGYMELGQPVFSAGGTGGPTPRVDPTSGCLVVEGVIVDHISRIGSRQLQLDPSDKASEGVDYISTKHFLDETQEFVETAAQLATSSIHGFHADQLAQVAIRLSDFGLTDKVLLQDMAPDAVATTLVRVRDQVHKTGQMLINVNNTVQIYNLGNLLQSLSQAPWYWAPPNEFEMVRSCAATPRQAVSTLLRGARLAAMDVLVALGASTAIFVVTRWLAFRKRFKGFNFEGVTSSQRAGLQRFGLDETLLRSTAMRDYRDHLARNIGNRVYMTKQGFVGLCPPQAVVGDAVAVVLGGTVPHILRAKAWAGAGRWEYVGEAYCEGVMQGEAMGQLDRRVGEILLDTMHPSNSPKGTKLSSGHNTPPNEIEGDSHGVDLQGLEGLTLYEKKCVLINREIEYQGMGRYQWYIWCLCGFGYLLDLLWAQAFGLALSPLQQELGFSNSESGNIGTSFNAGMTAGAFVWGFLADIVGRRWAFNLTCLIASVFGLCLGASHNYNTFLVLTAFVGFGVGGNIPIDTTITLEFIPKASFAPGS</sequence>
<dbReference type="Proteomes" id="UP000689129">
    <property type="component" value="Unassembled WGS sequence"/>
</dbReference>
<dbReference type="InterPro" id="IPR011701">
    <property type="entry name" value="MFS"/>
</dbReference>
<feature type="region of interest" description="Disordered" evidence="2">
    <location>
        <begin position="721"/>
        <end position="741"/>
    </location>
</feature>
<feature type="domain" description="Major facilitator superfamily (MFS) profile" evidence="4">
    <location>
        <begin position="783"/>
        <end position="908"/>
    </location>
</feature>
<dbReference type="PANTHER" id="PTHR24148">
    <property type="entry name" value="ANKYRIN REPEAT DOMAIN-CONTAINING PROTEIN 39 HOMOLOG-RELATED"/>
    <property type="match status" value="1"/>
</dbReference>
<evidence type="ECO:0000256" key="3">
    <source>
        <dbReference type="SAM" id="Phobius"/>
    </source>
</evidence>
<feature type="transmembrane region" description="Helical" evidence="3">
    <location>
        <begin position="822"/>
        <end position="841"/>
    </location>
</feature>
<dbReference type="GO" id="GO:0022857">
    <property type="term" value="F:transmembrane transporter activity"/>
    <property type="evidence" value="ECO:0007669"/>
    <property type="project" value="InterPro"/>
</dbReference>
<evidence type="ECO:0000259" key="4">
    <source>
        <dbReference type="PROSITE" id="PS50850"/>
    </source>
</evidence>
<dbReference type="OrthoDB" id="4587016at2759"/>
<comment type="subcellular location">
    <subcellularLocation>
        <location evidence="1">Membrane</location>
        <topology evidence="1">Multi-pass membrane protein</topology>
    </subcellularLocation>
</comment>
<keyword evidence="3" id="KW-1133">Transmembrane helix</keyword>
<gene>
    <name evidence="5" type="ORF">HYQ45_018959</name>
</gene>
<evidence type="ECO:0000313" key="5">
    <source>
        <dbReference type="EMBL" id="KAG7128993.1"/>
    </source>
</evidence>
<feature type="transmembrane region" description="Helical" evidence="3">
    <location>
        <begin position="570"/>
        <end position="593"/>
    </location>
</feature>
<protein>
    <submittedName>
        <fullName evidence="5">MFS siderochrome iron transporter 1 like protein</fullName>
    </submittedName>
</protein>
<feature type="compositionally biased region" description="Polar residues" evidence="2">
    <location>
        <begin position="721"/>
        <end position="739"/>
    </location>
</feature>
<dbReference type="PROSITE" id="PS50850">
    <property type="entry name" value="MFS"/>
    <property type="match status" value="1"/>
</dbReference>
<organism evidence="5 6">
    <name type="scientific">Verticillium longisporum</name>
    <name type="common">Verticillium dahliae var. longisporum</name>
    <dbReference type="NCBI Taxonomy" id="100787"/>
    <lineage>
        <taxon>Eukaryota</taxon>
        <taxon>Fungi</taxon>
        <taxon>Dikarya</taxon>
        <taxon>Ascomycota</taxon>
        <taxon>Pezizomycotina</taxon>
        <taxon>Sordariomycetes</taxon>
        <taxon>Hypocreomycetidae</taxon>
        <taxon>Glomerellales</taxon>
        <taxon>Plectosphaerellaceae</taxon>
        <taxon>Verticillium</taxon>
    </lineage>
</organism>
<dbReference type="InterPro" id="IPR020846">
    <property type="entry name" value="MFS_dom"/>
</dbReference>
<evidence type="ECO:0000256" key="1">
    <source>
        <dbReference type="ARBA" id="ARBA00004141"/>
    </source>
</evidence>
<name>A0A8I2ZFX3_VERLO</name>
<dbReference type="Pfam" id="PF06985">
    <property type="entry name" value="HET"/>
    <property type="match status" value="1"/>
</dbReference>
<dbReference type="AlphaFoldDB" id="A0A8I2ZFX3"/>
<dbReference type="InterPro" id="IPR052895">
    <property type="entry name" value="HetReg/Transcr_Mod"/>
</dbReference>
<dbReference type="EMBL" id="JAEMWZ010000260">
    <property type="protein sequence ID" value="KAG7128993.1"/>
    <property type="molecule type" value="Genomic_DNA"/>
</dbReference>
<dbReference type="Pfam" id="PF07690">
    <property type="entry name" value="MFS_1"/>
    <property type="match status" value="1"/>
</dbReference>
<reference evidence="5" key="1">
    <citation type="journal article" date="2021" name="Mol. Plant Pathol.">
        <title>A 20-kb lineage-specific genomic region tames virulence in pathogenic amphidiploid Verticillium longisporum.</title>
        <authorList>
            <person name="Harting R."/>
            <person name="Starke J."/>
            <person name="Kusch H."/>
            <person name="Poggeler S."/>
            <person name="Maurus I."/>
            <person name="Schluter R."/>
            <person name="Landesfeind M."/>
            <person name="Bulla I."/>
            <person name="Nowrousian M."/>
            <person name="de Jonge R."/>
            <person name="Stahlhut G."/>
            <person name="Hoff K.J."/>
            <person name="Asshauer K.P."/>
            <person name="Thurmer A."/>
            <person name="Stanke M."/>
            <person name="Daniel R."/>
            <person name="Morgenstern B."/>
            <person name="Thomma B.P.H.J."/>
            <person name="Kronstad J.W."/>
            <person name="Braus-Stromeyer S.A."/>
            <person name="Braus G.H."/>
        </authorList>
    </citation>
    <scope>NUCLEOTIDE SEQUENCE</scope>
    <source>
        <strain evidence="5">Vl32</strain>
    </source>
</reference>
<feature type="transmembrane region" description="Helical" evidence="3">
    <location>
        <begin position="781"/>
        <end position="802"/>
    </location>
</feature>
<accession>A0A8I2ZFX3</accession>
<comment type="caution">
    <text evidence="5">The sequence shown here is derived from an EMBL/GenBank/DDBJ whole genome shotgun (WGS) entry which is preliminary data.</text>
</comment>
<keyword evidence="3" id="KW-0472">Membrane</keyword>
<evidence type="ECO:0000256" key="2">
    <source>
        <dbReference type="SAM" id="MobiDB-lite"/>
    </source>
</evidence>